<protein>
    <submittedName>
        <fullName evidence="4">Serine protease inhibitor</fullName>
    </submittedName>
</protein>
<dbReference type="InterPro" id="IPR042185">
    <property type="entry name" value="Serpin_sf_2"/>
</dbReference>
<comment type="similarity">
    <text evidence="1">Belongs to the serpin family.</text>
</comment>
<proteinExistence type="inferred from homology"/>
<feature type="signal peptide" evidence="2">
    <location>
        <begin position="1"/>
        <end position="20"/>
    </location>
</feature>
<sequence length="449" mass="49313">MMKKAISFALCLLMAGTVLTACSNPDEFSDSENLSLKYTRSDKTDDTFNYADGADTAPSSYDTYSAKITDFELRLFRNRHKSGSYVFCPANAVLNLETVANGASGDTQEEITNALCSGVTLENMNQCASYFASRIQSVASSDKSPESSQSSENDTEKNGAKNFVKLSNSVISNDNADIMTGFLQTTKDYYDTDVLRFDYASDDALKKLDKKYADFTNSGSVFKNLDAKQSVISLSAADICDRWLNPYAQTDLEKGKFKSADGEKEVTYMTSNETYMKSNKATAVMKYFSQTPLKMMIVMPNEGVSLDDYATDFTSLEYTTLLDSVDVTKTAKAKIPEFSVDGSKSAEDVTQIVEKSGINSSFTADRSSYKNLSRSDDIAFSAMYDIAPSLSINAGGIGGMQSNGDKAELEKRIQKLADTDVTVEFNRPFMFVILDNESDIPLYMGTYTG</sequence>
<accession>A0A2N0UJ51</accession>
<evidence type="ECO:0000256" key="1">
    <source>
        <dbReference type="RuleBase" id="RU000411"/>
    </source>
</evidence>
<dbReference type="PANTHER" id="PTHR11461">
    <property type="entry name" value="SERINE PROTEASE INHIBITOR, SERPIN"/>
    <property type="match status" value="1"/>
</dbReference>
<dbReference type="GO" id="GO:0005615">
    <property type="term" value="C:extracellular space"/>
    <property type="evidence" value="ECO:0007669"/>
    <property type="project" value="InterPro"/>
</dbReference>
<feature type="domain" description="Serpin" evidence="3">
    <location>
        <begin position="73"/>
        <end position="448"/>
    </location>
</feature>
<dbReference type="Gene3D" id="2.30.39.10">
    <property type="entry name" value="Alpha-1-antitrypsin, domain 1"/>
    <property type="match status" value="1"/>
</dbReference>
<dbReference type="Gene3D" id="3.30.497.10">
    <property type="entry name" value="Antithrombin, subunit I, domain 2"/>
    <property type="match status" value="1"/>
</dbReference>
<dbReference type="AlphaFoldDB" id="A0A2N0UJ51"/>
<name>A0A2N0UJ51_9FIRM</name>
<gene>
    <name evidence="4" type="ORF">RBATCC27255_01890</name>
</gene>
<evidence type="ECO:0000313" key="4">
    <source>
        <dbReference type="EMBL" id="PKD27023.1"/>
    </source>
</evidence>
<dbReference type="RefSeq" id="WP_101029798.1">
    <property type="nucleotide sequence ID" value="NZ_CABMMZ010000073.1"/>
</dbReference>
<dbReference type="EMBL" id="NNSR01000073">
    <property type="protein sequence ID" value="PKD27023.1"/>
    <property type="molecule type" value="Genomic_DNA"/>
</dbReference>
<dbReference type="InterPro" id="IPR023795">
    <property type="entry name" value="Serpin_CS"/>
</dbReference>
<reference evidence="4" key="1">
    <citation type="journal article" date="2018" name="Environ. Microbiol.">
        <title>Sporulation capability and amylosome conservation among diverse human colonic and rumen isolates of the keystone starch-degrader Ruminococcus bromii.</title>
        <authorList>
            <person name="Mukhopadhya I."/>
            <person name="Morais S."/>
            <person name="Laverde-Gomez J."/>
            <person name="Sheridan P.O."/>
            <person name="Walker A.W."/>
            <person name="Kelly W."/>
            <person name="Klieve A.V."/>
            <person name="Ouwerkerk D."/>
            <person name="Duncan S.H."/>
            <person name="Louis P."/>
            <person name="Koropatkin N."/>
            <person name="Cockburn D."/>
            <person name="Kibler R."/>
            <person name="Cooper P.J."/>
            <person name="Sandoval C."/>
            <person name="Crost E."/>
            <person name="Juge N."/>
            <person name="Bayer E.A."/>
            <person name="Flint H.J."/>
        </authorList>
    </citation>
    <scope>NUCLEOTIDE SEQUENCE [LARGE SCALE GENOMIC DNA]</scope>
    <source>
        <strain evidence="4">ATCC 27255</strain>
    </source>
</reference>
<dbReference type="PROSITE" id="PS00284">
    <property type="entry name" value="SERPIN"/>
    <property type="match status" value="1"/>
</dbReference>
<dbReference type="Proteomes" id="UP000233425">
    <property type="component" value="Unassembled WGS sequence"/>
</dbReference>
<keyword evidence="5" id="KW-1185">Reference proteome</keyword>
<dbReference type="Pfam" id="PF00079">
    <property type="entry name" value="Serpin"/>
    <property type="match status" value="1"/>
</dbReference>
<evidence type="ECO:0000313" key="5">
    <source>
        <dbReference type="Proteomes" id="UP000233425"/>
    </source>
</evidence>
<evidence type="ECO:0000259" key="3">
    <source>
        <dbReference type="SMART" id="SM00093"/>
    </source>
</evidence>
<dbReference type="GO" id="GO:0004867">
    <property type="term" value="F:serine-type endopeptidase inhibitor activity"/>
    <property type="evidence" value="ECO:0007669"/>
    <property type="project" value="InterPro"/>
</dbReference>
<dbReference type="InterPro" id="IPR042178">
    <property type="entry name" value="Serpin_sf_1"/>
</dbReference>
<dbReference type="PROSITE" id="PS51257">
    <property type="entry name" value="PROKAR_LIPOPROTEIN"/>
    <property type="match status" value="1"/>
</dbReference>
<dbReference type="SMART" id="SM00093">
    <property type="entry name" value="SERPIN"/>
    <property type="match status" value="1"/>
</dbReference>
<keyword evidence="2" id="KW-0732">Signal</keyword>
<dbReference type="InterPro" id="IPR000215">
    <property type="entry name" value="Serpin_fam"/>
</dbReference>
<comment type="caution">
    <text evidence="4">The sequence shown here is derived from an EMBL/GenBank/DDBJ whole genome shotgun (WGS) entry which is preliminary data.</text>
</comment>
<feature type="chain" id="PRO_5038578736" evidence="2">
    <location>
        <begin position="21"/>
        <end position="449"/>
    </location>
</feature>
<organism evidence="4 5">
    <name type="scientific">Ruminococcus bromii</name>
    <dbReference type="NCBI Taxonomy" id="40518"/>
    <lineage>
        <taxon>Bacteria</taxon>
        <taxon>Bacillati</taxon>
        <taxon>Bacillota</taxon>
        <taxon>Clostridia</taxon>
        <taxon>Eubacteriales</taxon>
        <taxon>Oscillospiraceae</taxon>
        <taxon>Ruminococcus</taxon>
    </lineage>
</organism>
<dbReference type="SUPFAM" id="SSF56574">
    <property type="entry name" value="Serpins"/>
    <property type="match status" value="1"/>
</dbReference>
<dbReference type="InterPro" id="IPR036186">
    <property type="entry name" value="Serpin_sf"/>
</dbReference>
<dbReference type="PANTHER" id="PTHR11461:SF211">
    <property type="entry name" value="GH10112P-RELATED"/>
    <property type="match status" value="1"/>
</dbReference>
<evidence type="ECO:0000256" key="2">
    <source>
        <dbReference type="SAM" id="SignalP"/>
    </source>
</evidence>
<dbReference type="InterPro" id="IPR023796">
    <property type="entry name" value="Serpin_dom"/>
</dbReference>